<name>A0AB74D7C1_9BURK</name>
<dbReference type="EMBL" id="QTNY01000011">
    <property type="protein sequence ID" value="RQP76792.1"/>
    <property type="molecule type" value="Genomic_DNA"/>
</dbReference>
<proteinExistence type="predicted"/>
<organism evidence="1 2">
    <name type="scientific">Burkholderia ubonensis</name>
    <dbReference type="NCBI Taxonomy" id="101571"/>
    <lineage>
        <taxon>Bacteria</taxon>
        <taxon>Pseudomonadati</taxon>
        <taxon>Pseudomonadota</taxon>
        <taxon>Betaproteobacteria</taxon>
        <taxon>Burkholderiales</taxon>
        <taxon>Burkholderiaceae</taxon>
        <taxon>Burkholderia</taxon>
        <taxon>Burkholderia cepacia complex</taxon>
    </lineage>
</organism>
<comment type="caution">
    <text evidence="1">The sequence shown here is derived from an EMBL/GenBank/DDBJ whole genome shotgun (WGS) entry which is preliminary data.</text>
</comment>
<dbReference type="Proteomes" id="UP000273734">
    <property type="component" value="Unassembled WGS sequence"/>
</dbReference>
<evidence type="ECO:0000313" key="2">
    <source>
        <dbReference type="Proteomes" id="UP000273734"/>
    </source>
</evidence>
<sequence length="152" mass="17092">MRRAPHECADLARDRPARFPRERRLSVQPLDQDGWTHGFVPPYTGRLSVGGMRNDLIVGARFFGGLTHANQYVNNRKAKSLRGVGEQPVCGIRPAKEPPADCRIDSAAAEWLAVRRLYQTIEHRPKSDAKILRLPGQVPLGPLHETSDILRR</sequence>
<reference evidence="1 2" key="1">
    <citation type="submission" date="2018-08" db="EMBL/GenBank/DDBJ databases">
        <title>Comparative analysis of Burkholderia isolates from Puerto Rico.</title>
        <authorList>
            <person name="Hall C."/>
            <person name="Sahl J."/>
            <person name="Wagner D."/>
        </authorList>
    </citation>
    <scope>NUCLEOTIDE SEQUENCE [LARGE SCALE GENOMIC DNA]</scope>
    <source>
        <strain evidence="1 2">Bp8964</strain>
    </source>
</reference>
<evidence type="ECO:0000313" key="1">
    <source>
        <dbReference type="EMBL" id="RQP76792.1"/>
    </source>
</evidence>
<accession>A0AB74D7C1</accession>
<dbReference type="AlphaFoldDB" id="A0AB74D7C1"/>
<protein>
    <submittedName>
        <fullName evidence="1">Uncharacterized protein</fullName>
    </submittedName>
</protein>
<gene>
    <name evidence="1" type="ORF">DF015_17485</name>
</gene>